<organism evidence="3 4">
    <name type="scientific">Rubrobacter marinus</name>
    <dbReference type="NCBI Taxonomy" id="2653852"/>
    <lineage>
        <taxon>Bacteria</taxon>
        <taxon>Bacillati</taxon>
        <taxon>Actinomycetota</taxon>
        <taxon>Rubrobacteria</taxon>
        <taxon>Rubrobacterales</taxon>
        <taxon>Rubrobacteraceae</taxon>
        <taxon>Rubrobacter</taxon>
    </lineage>
</organism>
<proteinExistence type="predicted"/>
<feature type="transmembrane region" description="Helical" evidence="2">
    <location>
        <begin position="51"/>
        <end position="69"/>
    </location>
</feature>
<name>A0A6G8Q1Q5_9ACTN</name>
<accession>A0A6G8Q1Q5</accession>
<keyword evidence="2" id="KW-0812">Transmembrane</keyword>
<evidence type="ECO:0000313" key="4">
    <source>
        <dbReference type="Proteomes" id="UP000502706"/>
    </source>
</evidence>
<feature type="region of interest" description="Disordered" evidence="1">
    <location>
        <begin position="467"/>
        <end position="537"/>
    </location>
</feature>
<protein>
    <submittedName>
        <fullName evidence="3">Uncharacterized protein</fullName>
    </submittedName>
</protein>
<dbReference type="Proteomes" id="UP000502706">
    <property type="component" value="Chromosome"/>
</dbReference>
<dbReference type="EMBL" id="CP045121">
    <property type="protein sequence ID" value="QIN80350.1"/>
    <property type="molecule type" value="Genomic_DNA"/>
</dbReference>
<evidence type="ECO:0000313" key="3">
    <source>
        <dbReference type="EMBL" id="QIN80350.1"/>
    </source>
</evidence>
<dbReference type="RefSeq" id="WP_166398020.1">
    <property type="nucleotide sequence ID" value="NZ_CP045121.1"/>
</dbReference>
<gene>
    <name evidence="3" type="ORF">GBA65_19560</name>
</gene>
<reference evidence="3 4" key="1">
    <citation type="submission" date="2019-10" db="EMBL/GenBank/DDBJ databases">
        <title>Rubrobacter sp nov SCSIO 52915 isolated from a deep-sea sediment in the South China Sea.</title>
        <authorList>
            <person name="Chen R.W."/>
        </authorList>
    </citation>
    <scope>NUCLEOTIDE SEQUENCE [LARGE SCALE GENOMIC DNA]</scope>
    <source>
        <strain evidence="3 4">SCSIO 52915</strain>
    </source>
</reference>
<keyword evidence="2" id="KW-1133">Transmembrane helix</keyword>
<keyword evidence="2" id="KW-0472">Membrane</keyword>
<evidence type="ECO:0000256" key="2">
    <source>
        <dbReference type="SAM" id="Phobius"/>
    </source>
</evidence>
<keyword evidence="4" id="KW-1185">Reference proteome</keyword>
<feature type="compositionally biased region" description="Low complexity" evidence="1">
    <location>
        <begin position="524"/>
        <end position="537"/>
    </location>
</feature>
<feature type="transmembrane region" description="Helical" evidence="2">
    <location>
        <begin position="76"/>
        <end position="97"/>
    </location>
</feature>
<feature type="transmembrane region" description="Helical" evidence="2">
    <location>
        <begin position="21"/>
        <end position="45"/>
    </location>
</feature>
<dbReference type="KEGG" id="rmar:GBA65_19560"/>
<evidence type="ECO:0000256" key="1">
    <source>
        <dbReference type="SAM" id="MobiDB-lite"/>
    </source>
</evidence>
<feature type="compositionally biased region" description="Acidic residues" evidence="1">
    <location>
        <begin position="500"/>
        <end position="510"/>
    </location>
</feature>
<sequence length="537" mass="59427">MGPEYYLERLRGWLKANLLPAAVLVGIILAVGFWFAAPVFHGLLIGFYANFSFWILVLLGIILVVFLFGRGYRRPALVATGAWIALLFFFLIFGGALEQVRFYDSLEAEALEEIPETEGVRFLPLEVAARAAQNRANEPRVALGDFEPLEREPGEPLGYVAPRVPNGGFNVFTYQQQGVSVVNGQGEVETLREPFRYGEGMSLTDNVNWKLIQERFWVTLTDPYYSVDGDETLMLVPYLKYRLSFPVTIPYWAGTFVVHPDGEIEDLTREEIIADERFQNERLYPGELARRAAESLAYQNGIWNAWVTRRDVPQIPDVDNTDNEMPYLLPGGEGPVWFTALEPYGPSNATYTMLYTDAHTGEYSVHKRPLDSALLGPNRSFGFVTNAYPDFQWIRSGPAGETGNVVSLEPRPVVRPEGDENVLYWMLSVTTRDSPGINLTAFVDSRDGAVTGLRSYEEVLAFARGEDVPGATPQDASGAAPGEQPPAPPAPGEGAPEGEISPDDLSDEELIQLLREAADRLETENPAAPPEGEATAP</sequence>
<dbReference type="AlphaFoldDB" id="A0A6G8Q1Q5"/>